<evidence type="ECO:0000313" key="3">
    <source>
        <dbReference type="EMBL" id="KAK2860317.1"/>
    </source>
</evidence>
<dbReference type="EMBL" id="JAVHJS010000004">
    <property type="protein sequence ID" value="KAK2860317.1"/>
    <property type="molecule type" value="Genomic_DNA"/>
</dbReference>
<organism evidence="3 4">
    <name type="scientific">Tachysurus vachellii</name>
    <name type="common">Darkbarbel catfish</name>
    <name type="synonym">Pelteobagrus vachellii</name>
    <dbReference type="NCBI Taxonomy" id="175792"/>
    <lineage>
        <taxon>Eukaryota</taxon>
        <taxon>Metazoa</taxon>
        <taxon>Chordata</taxon>
        <taxon>Craniata</taxon>
        <taxon>Vertebrata</taxon>
        <taxon>Euteleostomi</taxon>
        <taxon>Actinopterygii</taxon>
        <taxon>Neopterygii</taxon>
        <taxon>Teleostei</taxon>
        <taxon>Ostariophysi</taxon>
        <taxon>Siluriformes</taxon>
        <taxon>Bagridae</taxon>
        <taxon>Tachysurus</taxon>
    </lineage>
</organism>
<sequence length="79" mass="8712">MSKLIVMILGLVILATILSDHSAQCWGSLQQGREVPCTCIVKGNKIVSVKNQHSSKVKPQNRRGDRRPDQTLFSVSIPV</sequence>
<keyword evidence="2" id="KW-0732">Signal</keyword>
<feature type="signal peptide" evidence="2">
    <location>
        <begin position="1"/>
        <end position="19"/>
    </location>
</feature>
<evidence type="ECO:0000256" key="2">
    <source>
        <dbReference type="SAM" id="SignalP"/>
    </source>
</evidence>
<evidence type="ECO:0000313" key="4">
    <source>
        <dbReference type="Proteomes" id="UP001187315"/>
    </source>
</evidence>
<proteinExistence type="predicted"/>
<dbReference type="Proteomes" id="UP001187315">
    <property type="component" value="Unassembled WGS sequence"/>
</dbReference>
<dbReference type="AlphaFoldDB" id="A0AA88NVV8"/>
<accession>A0AA88NVV8</accession>
<reference evidence="3" key="1">
    <citation type="submission" date="2023-08" db="EMBL/GenBank/DDBJ databases">
        <title>Pelteobagrus vachellii genome.</title>
        <authorList>
            <person name="Liu H."/>
        </authorList>
    </citation>
    <scope>NUCLEOTIDE SEQUENCE</scope>
    <source>
        <strain evidence="3">PRFRI_2022a</strain>
        <tissue evidence="3">Muscle</tissue>
    </source>
</reference>
<keyword evidence="4" id="KW-1185">Reference proteome</keyword>
<feature type="chain" id="PRO_5041685067" evidence="2">
    <location>
        <begin position="20"/>
        <end position="79"/>
    </location>
</feature>
<evidence type="ECO:0000256" key="1">
    <source>
        <dbReference type="SAM" id="MobiDB-lite"/>
    </source>
</evidence>
<comment type="caution">
    <text evidence="3">The sequence shown here is derived from an EMBL/GenBank/DDBJ whole genome shotgun (WGS) entry which is preliminary data.</text>
</comment>
<protein>
    <submittedName>
        <fullName evidence="3">Uncharacterized protein</fullName>
    </submittedName>
</protein>
<gene>
    <name evidence="3" type="ORF">Q7C36_004483</name>
</gene>
<name>A0AA88NVV8_TACVA</name>
<feature type="region of interest" description="Disordered" evidence="1">
    <location>
        <begin position="51"/>
        <end position="79"/>
    </location>
</feature>